<accession>A0A450WN08</accession>
<keyword evidence="1" id="KW-0812">Transmembrane</keyword>
<feature type="transmembrane region" description="Helical" evidence="1">
    <location>
        <begin position="21"/>
        <end position="42"/>
    </location>
</feature>
<keyword evidence="1" id="KW-1133">Transmembrane helix</keyword>
<protein>
    <submittedName>
        <fullName evidence="2">Uncharacterized protein</fullName>
    </submittedName>
</protein>
<sequence length="114" mass="13190">MIKKSENLKNVVFHRSFWLRIFRVGNIEPMVYFILIFGFYHVSPWQETAMRETVRFLLMETLRNHEGMGARQAREIPGRAYTCQGRAGNMVRGVASLVVLSKIFPVSDIPVSDK</sequence>
<dbReference type="AlphaFoldDB" id="A0A450WN08"/>
<evidence type="ECO:0000313" key="2">
    <source>
        <dbReference type="EMBL" id="VFK18400.1"/>
    </source>
</evidence>
<proteinExistence type="predicted"/>
<organism evidence="2">
    <name type="scientific">Candidatus Kentrum sp. LPFa</name>
    <dbReference type="NCBI Taxonomy" id="2126335"/>
    <lineage>
        <taxon>Bacteria</taxon>
        <taxon>Pseudomonadati</taxon>
        <taxon>Pseudomonadota</taxon>
        <taxon>Gammaproteobacteria</taxon>
        <taxon>Candidatus Kentrum</taxon>
    </lineage>
</organism>
<evidence type="ECO:0000256" key="1">
    <source>
        <dbReference type="SAM" id="Phobius"/>
    </source>
</evidence>
<reference evidence="2" key="1">
    <citation type="submission" date="2019-02" db="EMBL/GenBank/DDBJ databases">
        <authorList>
            <person name="Gruber-Vodicka R. H."/>
            <person name="Seah K. B. B."/>
        </authorList>
    </citation>
    <scope>NUCLEOTIDE SEQUENCE</scope>
    <source>
        <strain evidence="2">BECK_S313</strain>
    </source>
</reference>
<gene>
    <name evidence="2" type="ORF">BECKLPF1236B_GA0070989_11411</name>
</gene>
<name>A0A450WN08_9GAMM</name>
<keyword evidence="1" id="KW-0472">Membrane</keyword>
<dbReference type="EMBL" id="CAADFK010000141">
    <property type="protein sequence ID" value="VFK18400.1"/>
    <property type="molecule type" value="Genomic_DNA"/>
</dbReference>